<dbReference type="EMBL" id="JACAGB010000001">
    <property type="protein sequence ID" value="KAF6392739.1"/>
    <property type="molecule type" value="Genomic_DNA"/>
</dbReference>
<dbReference type="PANTHER" id="PTHR24179">
    <property type="entry name" value="PROTEIN PHOSPHATASE 1 REGULATORY SUBUNIT 12"/>
    <property type="match status" value="1"/>
</dbReference>
<feature type="coiled-coil region" evidence="3">
    <location>
        <begin position="88"/>
        <end position="125"/>
    </location>
</feature>
<evidence type="ECO:0000256" key="1">
    <source>
        <dbReference type="ARBA" id="ARBA00022737"/>
    </source>
</evidence>
<gene>
    <name evidence="5" type="ORF">mPipKuh1_007915</name>
</gene>
<evidence type="ECO:0000256" key="3">
    <source>
        <dbReference type="SAM" id="Coils"/>
    </source>
</evidence>
<organism evidence="5 6">
    <name type="scientific">Pipistrellus kuhlii</name>
    <name type="common">Kuhl's pipistrelle</name>
    <dbReference type="NCBI Taxonomy" id="59472"/>
    <lineage>
        <taxon>Eukaryota</taxon>
        <taxon>Metazoa</taxon>
        <taxon>Chordata</taxon>
        <taxon>Craniata</taxon>
        <taxon>Vertebrata</taxon>
        <taxon>Euteleostomi</taxon>
        <taxon>Mammalia</taxon>
        <taxon>Eutheria</taxon>
        <taxon>Laurasiatheria</taxon>
        <taxon>Chiroptera</taxon>
        <taxon>Yangochiroptera</taxon>
        <taxon>Vespertilionidae</taxon>
        <taxon>Pipistrellus</taxon>
    </lineage>
</organism>
<keyword evidence="2" id="KW-0040">ANK repeat</keyword>
<feature type="domain" description="cGMP-dependent protein kinase interacting" evidence="4">
    <location>
        <begin position="60"/>
        <end position="136"/>
    </location>
</feature>
<dbReference type="InterPro" id="IPR051226">
    <property type="entry name" value="PP1_Regulatory_Subunit"/>
</dbReference>
<dbReference type="GO" id="GO:0019208">
    <property type="term" value="F:phosphatase regulator activity"/>
    <property type="evidence" value="ECO:0007669"/>
    <property type="project" value="TreeGrafter"/>
</dbReference>
<reference evidence="5 6" key="1">
    <citation type="journal article" date="2020" name="Nature">
        <title>Six reference-quality genomes reveal evolution of bat adaptations.</title>
        <authorList>
            <person name="Jebb D."/>
            <person name="Huang Z."/>
            <person name="Pippel M."/>
            <person name="Hughes G.M."/>
            <person name="Lavrichenko K."/>
            <person name="Devanna P."/>
            <person name="Winkler S."/>
            <person name="Jermiin L.S."/>
            <person name="Skirmuntt E.C."/>
            <person name="Katzourakis A."/>
            <person name="Burkitt-Gray L."/>
            <person name="Ray D.A."/>
            <person name="Sullivan K.A.M."/>
            <person name="Roscito J.G."/>
            <person name="Kirilenko B.M."/>
            <person name="Davalos L.M."/>
            <person name="Corthals A.P."/>
            <person name="Power M.L."/>
            <person name="Jones G."/>
            <person name="Ransome R.D."/>
            <person name="Dechmann D.K.N."/>
            <person name="Locatelli A.G."/>
            <person name="Puechmaille S.J."/>
            <person name="Fedrigo O."/>
            <person name="Jarvis E.D."/>
            <person name="Hiller M."/>
            <person name="Vernes S.C."/>
            <person name="Myers E.W."/>
            <person name="Teeling E.C."/>
        </authorList>
    </citation>
    <scope>NUCLEOTIDE SEQUENCE [LARGE SCALE GENOMIC DNA]</scope>
    <source>
        <strain evidence="5">MPipKuh1</strain>
        <tissue evidence="5">Flight muscle</tissue>
    </source>
</reference>
<dbReference type="GO" id="GO:0019901">
    <property type="term" value="F:protein kinase binding"/>
    <property type="evidence" value="ECO:0007669"/>
    <property type="project" value="InterPro"/>
</dbReference>
<evidence type="ECO:0000256" key="2">
    <source>
        <dbReference type="ARBA" id="ARBA00023043"/>
    </source>
</evidence>
<dbReference type="AlphaFoldDB" id="A0A7J8B2K0"/>
<dbReference type="PANTHER" id="PTHR24179:SF27">
    <property type="entry name" value="PROTEIN PHOSPHATASE 1 REGULATORY SUBUNIT 12C"/>
    <property type="match status" value="1"/>
</dbReference>
<dbReference type="Proteomes" id="UP000558488">
    <property type="component" value="Unassembled WGS sequence"/>
</dbReference>
<dbReference type="Pfam" id="PF15898">
    <property type="entry name" value="PRKG1_interact"/>
    <property type="match status" value="1"/>
</dbReference>
<sequence>MAEDINIQNCNREECLHCDWQTVQLKLSSTSALGSGSWLQKPNDLVMTVPEAISFRQTNQNAKKVELKVEVEHAMQRKKHFAERSAILELKRFECKDLQHKATELEEELKGLSNLRADNQCLKDENVALIISKLSK</sequence>
<comment type="caution">
    <text evidence="5">The sequence shown here is derived from an EMBL/GenBank/DDBJ whole genome shotgun (WGS) entry which is preliminary data.</text>
</comment>
<keyword evidence="1" id="KW-0677">Repeat</keyword>
<protein>
    <recommendedName>
        <fullName evidence="4">cGMP-dependent protein kinase interacting domain-containing protein</fullName>
    </recommendedName>
</protein>
<dbReference type="GO" id="GO:0005737">
    <property type="term" value="C:cytoplasm"/>
    <property type="evidence" value="ECO:0007669"/>
    <property type="project" value="TreeGrafter"/>
</dbReference>
<name>A0A7J8B2K0_PIPKU</name>
<evidence type="ECO:0000259" key="4">
    <source>
        <dbReference type="Pfam" id="PF15898"/>
    </source>
</evidence>
<keyword evidence="6" id="KW-1185">Reference proteome</keyword>
<keyword evidence="3" id="KW-0175">Coiled coil</keyword>
<evidence type="ECO:0000313" key="5">
    <source>
        <dbReference type="EMBL" id="KAF6392739.1"/>
    </source>
</evidence>
<proteinExistence type="predicted"/>
<dbReference type="InterPro" id="IPR031775">
    <property type="entry name" value="PRKG1_interact"/>
</dbReference>
<accession>A0A7J8B2K0</accession>
<dbReference type="GO" id="GO:0004857">
    <property type="term" value="F:enzyme inhibitor activity"/>
    <property type="evidence" value="ECO:0007669"/>
    <property type="project" value="TreeGrafter"/>
</dbReference>
<evidence type="ECO:0000313" key="6">
    <source>
        <dbReference type="Proteomes" id="UP000558488"/>
    </source>
</evidence>